<feature type="signal peptide" evidence="13">
    <location>
        <begin position="1"/>
        <end position="17"/>
    </location>
</feature>
<keyword evidence="6 13" id="KW-0732">Signal</keyword>
<keyword evidence="4 13" id="KW-0719">Serine esterase</keyword>
<dbReference type="PANTHER" id="PTHR48250:SF3">
    <property type="entry name" value="CUTINASE 1-RELATED"/>
    <property type="match status" value="1"/>
</dbReference>
<accession>A0A0U5GBN7</accession>
<comment type="similarity">
    <text evidence="2 13">Belongs to the cutinase family.</text>
</comment>
<dbReference type="FunFam" id="3.40.50.1820:FF:000235">
    <property type="entry name" value="Cutinase 1"/>
    <property type="match status" value="1"/>
</dbReference>
<dbReference type="InterPro" id="IPR043579">
    <property type="entry name" value="CUTINASE_2"/>
</dbReference>
<sequence>MTLRSLLVAALAALAVASPVPTTELEARQLADTANDLKSGACKAVTFIFARGSTESGNMGLVVGPGVCSNLKLKLGGDVACQGVGDGYTAELAPNFLPQNTNQASIDAATDMFELAASQCPDTQIVAGGYSQGSAVMDNSIQNLSDSVKSMVKGVVLFGFTRNLQDGGKIPNYPADQTKVYCAVGDLVCSGTLIITAAHLTYGANAGEAATFLASKVSV</sequence>
<keyword evidence="7 13" id="KW-0378">Hydrolase</keyword>
<evidence type="ECO:0000256" key="6">
    <source>
        <dbReference type="ARBA" id="ARBA00022729"/>
    </source>
</evidence>
<feature type="disulfide bond" evidence="12">
    <location>
        <begin position="42"/>
        <end position="120"/>
    </location>
</feature>
<evidence type="ECO:0000256" key="7">
    <source>
        <dbReference type="ARBA" id="ARBA00022801"/>
    </source>
</evidence>
<dbReference type="PROSITE" id="PS00155">
    <property type="entry name" value="CUTINASE_1"/>
    <property type="match status" value="1"/>
</dbReference>
<evidence type="ECO:0000256" key="8">
    <source>
        <dbReference type="ARBA" id="ARBA00023157"/>
    </source>
</evidence>
<dbReference type="STRING" id="454130.A0A0U5GBN7"/>
<dbReference type="SUPFAM" id="SSF53474">
    <property type="entry name" value="alpha/beta-Hydrolases"/>
    <property type="match status" value="1"/>
</dbReference>
<keyword evidence="8 12" id="KW-1015">Disulfide bond</keyword>
<dbReference type="InterPro" id="IPR011150">
    <property type="entry name" value="Cutinase_monf"/>
</dbReference>
<keyword evidence="15" id="KW-1185">Reference proteome</keyword>
<evidence type="ECO:0000256" key="2">
    <source>
        <dbReference type="ARBA" id="ARBA00007534"/>
    </source>
</evidence>
<evidence type="ECO:0000256" key="5">
    <source>
        <dbReference type="ARBA" id="ARBA00022525"/>
    </source>
</evidence>
<dbReference type="EC" id="3.1.1.74" evidence="3 13"/>
<dbReference type="InterPro" id="IPR000675">
    <property type="entry name" value="Cutinase/axe"/>
</dbReference>
<dbReference type="PANTHER" id="PTHR48250">
    <property type="entry name" value="CUTINASE 2-RELATED"/>
    <property type="match status" value="1"/>
</dbReference>
<reference evidence="15" key="1">
    <citation type="journal article" date="2016" name="Genome Announc.">
        <title>Draft genome sequences of fungus Aspergillus calidoustus.</title>
        <authorList>
            <person name="Horn F."/>
            <person name="Linde J."/>
            <person name="Mattern D.J."/>
            <person name="Walther G."/>
            <person name="Guthke R."/>
            <person name="Scherlach K."/>
            <person name="Martin K."/>
            <person name="Brakhage A.A."/>
            <person name="Petzke L."/>
            <person name="Valiante V."/>
        </authorList>
    </citation>
    <scope>NUCLEOTIDE SEQUENCE [LARGE SCALE GENOMIC DNA]</scope>
    <source>
        <strain evidence="15">SF006504</strain>
    </source>
</reference>
<dbReference type="Pfam" id="PF01083">
    <property type="entry name" value="Cutinase"/>
    <property type="match status" value="1"/>
</dbReference>
<dbReference type="PRINTS" id="PR00129">
    <property type="entry name" value="CUTINASE"/>
</dbReference>
<keyword evidence="5 13" id="KW-0964">Secreted</keyword>
<dbReference type="PROSITE" id="PS00931">
    <property type="entry name" value="CUTINASE_2"/>
    <property type="match status" value="1"/>
</dbReference>
<evidence type="ECO:0000313" key="15">
    <source>
        <dbReference type="Proteomes" id="UP000054771"/>
    </source>
</evidence>
<feature type="chain" id="PRO_5006773403" description="Cutinase" evidence="13">
    <location>
        <begin position="18"/>
        <end position="219"/>
    </location>
</feature>
<evidence type="ECO:0000256" key="1">
    <source>
        <dbReference type="ARBA" id="ARBA00004613"/>
    </source>
</evidence>
<organism evidence="14 15">
    <name type="scientific">Aspergillus calidoustus</name>
    <dbReference type="NCBI Taxonomy" id="454130"/>
    <lineage>
        <taxon>Eukaryota</taxon>
        <taxon>Fungi</taxon>
        <taxon>Dikarya</taxon>
        <taxon>Ascomycota</taxon>
        <taxon>Pezizomycotina</taxon>
        <taxon>Eurotiomycetes</taxon>
        <taxon>Eurotiomycetidae</taxon>
        <taxon>Eurotiales</taxon>
        <taxon>Aspergillaceae</taxon>
        <taxon>Aspergillus</taxon>
        <taxon>Aspergillus subgen. Nidulantes</taxon>
    </lineage>
</organism>
<dbReference type="Gene3D" id="3.40.50.1820">
    <property type="entry name" value="alpha/beta hydrolase"/>
    <property type="match status" value="1"/>
</dbReference>
<comment type="subcellular location">
    <subcellularLocation>
        <location evidence="1 13">Secreted</location>
    </subcellularLocation>
</comment>
<evidence type="ECO:0000256" key="13">
    <source>
        <dbReference type="RuleBase" id="RU361263"/>
    </source>
</evidence>
<dbReference type="OMA" id="FFGFTRN"/>
<evidence type="ECO:0000256" key="9">
    <source>
        <dbReference type="ARBA" id="ARBA00034045"/>
    </source>
</evidence>
<dbReference type="GO" id="GO:0016052">
    <property type="term" value="P:carbohydrate catabolic process"/>
    <property type="evidence" value="ECO:0007669"/>
    <property type="project" value="TreeGrafter"/>
</dbReference>
<name>A0A0U5GBN7_ASPCI</name>
<dbReference type="Proteomes" id="UP000054771">
    <property type="component" value="Unassembled WGS sequence"/>
</dbReference>
<gene>
    <name evidence="14" type="ORF">ASPCAL12155</name>
</gene>
<dbReference type="InterPro" id="IPR029058">
    <property type="entry name" value="AB_hydrolase_fold"/>
</dbReference>
<dbReference type="EMBL" id="CDMC01000013">
    <property type="protein sequence ID" value="CEL09011.1"/>
    <property type="molecule type" value="Genomic_DNA"/>
</dbReference>
<feature type="active site" description="Proton donor/acceptor" evidence="11">
    <location>
        <position position="199"/>
    </location>
</feature>
<evidence type="ECO:0000256" key="12">
    <source>
        <dbReference type="PIRSR" id="PIRSR611150-2"/>
    </source>
</evidence>
<evidence type="ECO:0000256" key="10">
    <source>
        <dbReference type="ARBA" id="ARBA00058979"/>
    </source>
</evidence>
<dbReference type="GO" id="GO:0050525">
    <property type="term" value="F:cutinase activity"/>
    <property type="evidence" value="ECO:0007669"/>
    <property type="project" value="UniProtKB-UniRule"/>
</dbReference>
<feature type="active site" description="Nucleophile" evidence="11">
    <location>
        <position position="131"/>
    </location>
</feature>
<dbReference type="SMART" id="SM01110">
    <property type="entry name" value="Cutinase"/>
    <property type="match status" value="1"/>
</dbReference>
<dbReference type="GO" id="GO:0005576">
    <property type="term" value="C:extracellular region"/>
    <property type="evidence" value="ECO:0007669"/>
    <property type="project" value="UniProtKB-SubCell"/>
</dbReference>
<proteinExistence type="inferred from homology"/>
<evidence type="ECO:0000256" key="11">
    <source>
        <dbReference type="PIRSR" id="PIRSR611150-1"/>
    </source>
</evidence>
<evidence type="ECO:0000256" key="3">
    <source>
        <dbReference type="ARBA" id="ARBA00013095"/>
    </source>
</evidence>
<dbReference type="InterPro" id="IPR043580">
    <property type="entry name" value="CUTINASE_1"/>
</dbReference>
<feature type="active site" evidence="11">
    <location>
        <position position="186"/>
    </location>
</feature>
<dbReference type="AlphaFoldDB" id="A0A0U5GBN7"/>
<protein>
    <recommendedName>
        <fullName evidence="3 13">Cutinase</fullName>
        <ecNumber evidence="3 13">3.1.1.74</ecNumber>
    </recommendedName>
</protein>
<evidence type="ECO:0000256" key="4">
    <source>
        <dbReference type="ARBA" id="ARBA00022487"/>
    </source>
</evidence>
<dbReference type="OrthoDB" id="3225429at2759"/>
<evidence type="ECO:0000313" key="14">
    <source>
        <dbReference type="EMBL" id="CEL09011.1"/>
    </source>
</evidence>
<feature type="disulfide bond" evidence="12">
    <location>
        <begin position="182"/>
        <end position="189"/>
    </location>
</feature>
<comment type="function">
    <text evidence="10">Catalyzes the hydrolysis of complex carboxylic polyesters found in the cell wall of plants. Degrades cutin, a macromolecule that forms the structure of the plant cuticle. Also degrades suberin, a specialized macromolecule found in the cell wall of various plant tissues.</text>
</comment>
<comment type="catalytic activity">
    <reaction evidence="9 13">
        <text>cutin + H2O = cutin monomers.</text>
        <dbReference type="EC" id="3.1.1.74"/>
    </reaction>
</comment>